<evidence type="ECO:0000256" key="1">
    <source>
        <dbReference type="SAM" id="MobiDB-lite"/>
    </source>
</evidence>
<dbReference type="AlphaFoldDB" id="A0A1B6MG91"/>
<dbReference type="PANTHER" id="PTHR46298:SF1">
    <property type="entry name" value="ANDROGLOBIN"/>
    <property type="match status" value="1"/>
</dbReference>
<dbReference type="PANTHER" id="PTHR46298">
    <property type="entry name" value="ANDROGLOBIN"/>
    <property type="match status" value="1"/>
</dbReference>
<feature type="compositionally biased region" description="Low complexity" evidence="1">
    <location>
        <begin position="28"/>
        <end position="44"/>
    </location>
</feature>
<name>A0A1B6MG91_9HEMI</name>
<gene>
    <name evidence="2" type="ORF">g.51426</name>
</gene>
<accession>A0A1B6MG91</accession>
<feature type="non-terminal residue" evidence="2">
    <location>
        <position position="1"/>
    </location>
</feature>
<dbReference type="SUPFAM" id="SSF54001">
    <property type="entry name" value="Cysteine proteinases"/>
    <property type="match status" value="1"/>
</dbReference>
<sequence>SHLPPWPEWSDTFVRTVSWSGTKPAKKSLSSFHSTTSHRSQSRSMTEMDRDVPYEDPAGLVEMPEDIPVTSWVRPHQIPMSSSSTFVLEPDVLPLNLLAHNKHLMESKIMRMIVGSVACVEREAFHRPFPMEFQFPQIVAPGSPWRPWHHVYCVGPSTHNLQYNKWGKYLVRLFYLGKWRRLIVDDLLPLDSEGRLLLPTSRPDNL</sequence>
<feature type="non-terminal residue" evidence="2">
    <location>
        <position position="206"/>
    </location>
</feature>
<dbReference type="InterPro" id="IPR038765">
    <property type="entry name" value="Papain-like_cys_pep_sf"/>
</dbReference>
<organism evidence="2">
    <name type="scientific">Graphocephala atropunctata</name>
    <dbReference type="NCBI Taxonomy" id="36148"/>
    <lineage>
        <taxon>Eukaryota</taxon>
        <taxon>Metazoa</taxon>
        <taxon>Ecdysozoa</taxon>
        <taxon>Arthropoda</taxon>
        <taxon>Hexapoda</taxon>
        <taxon>Insecta</taxon>
        <taxon>Pterygota</taxon>
        <taxon>Neoptera</taxon>
        <taxon>Paraneoptera</taxon>
        <taxon>Hemiptera</taxon>
        <taxon>Auchenorrhyncha</taxon>
        <taxon>Membracoidea</taxon>
        <taxon>Cicadellidae</taxon>
        <taxon>Cicadellinae</taxon>
        <taxon>Cicadellini</taxon>
        <taxon>Graphocephala</taxon>
    </lineage>
</organism>
<dbReference type="InterPro" id="IPR053033">
    <property type="entry name" value="Androglobin-like"/>
</dbReference>
<protein>
    <recommendedName>
        <fullName evidence="3">Calpain catalytic domain-containing protein</fullName>
    </recommendedName>
</protein>
<dbReference type="EMBL" id="GEBQ01005068">
    <property type="protein sequence ID" value="JAT34909.1"/>
    <property type="molecule type" value="Transcribed_RNA"/>
</dbReference>
<evidence type="ECO:0008006" key="3">
    <source>
        <dbReference type="Google" id="ProtNLM"/>
    </source>
</evidence>
<evidence type="ECO:0000313" key="2">
    <source>
        <dbReference type="EMBL" id="JAT34909.1"/>
    </source>
</evidence>
<proteinExistence type="predicted"/>
<feature type="region of interest" description="Disordered" evidence="1">
    <location>
        <begin position="23"/>
        <end position="51"/>
    </location>
</feature>
<reference evidence="2" key="1">
    <citation type="submission" date="2015-11" db="EMBL/GenBank/DDBJ databases">
        <title>De novo transcriptome assembly of four potential Pierce s Disease insect vectors from Arizona vineyards.</title>
        <authorList>
            <person name="Tassone E.E."/>
        </authorList>
    </citation>
    <scope>NUCLEOTIDE SEQUENCE</scope>
</reference>